<keyword evidence="1" id="KW-0812">Transmembrane</keyword>
<dbReference type="Proteomes" id="UP000184608">
    <property type="component" value="Unassembled WGS sequence"/>
</dbReference>
<name>A0A1M5ZM67_9VIBR</name>
<protein>
    <submittedName>
        <fullName evidence="2">Uncharacterized protein</fullName>
    </submittedName>
</protein>
<reference evidence="2 3" key="1">
    <citation type="submission" date="2016-11" db="EMBL/GenBank/DDBJ databases">
        <authorList>
            <person name="Jaros S."/>
            <person name="Januszkiewicz K."/>
            <person name="Wedrychowicz H."/>
        </authorList>
    </citation>
    <scope>NUCLEOTIDE SEQUENCE [LARGE SCALE GENOMIC DNA]</scope>
    <source>
        <strain evidence="2 3">CECT 7868</strain>
    </source>
</reference>
<dbReference type="EMBL" id="FQXZ01000032">
    <property type="protein sequence ID" value="SHI25274.1"/>
    <property type="molecule type" value="Genomic_DNA"/>
</dbReference>
<accession>A0A1M5ZM67</accession>
<evidence type="ECO:0000313" key="2">
    <source>
        <dbReference type="EMBL" id="SHI25274.1"/>
    </source>
</evidence>
<gene>
    <name evidence="2" type="ORF">VA7868_02922</name>
</gene>
<evidence type="ECO:0000256" key="1">
    <source>
        <dbReference type="SAM" id="Phobius"/>
    </source>
</evidence>
<dbReference type="RefSeq" id="WP_175561562.1">
    <property type="nucleotide sequence ID" value="NZ_FQXZ01000032.1"/>
</dbReference>
<keyword evidence="1" id="KW-1133">Transmembrane helix</keyword>
<feature type="transmembrane region" description="Helical" evidence="1">
    <location>
        <begin position="6"/>
        <end position="25"/>
    </location>
</feature>
<keyword evidence="3" id="KW-1185">Reference proteome</keyword>
<keyword evidence="1" id="KW-0472">Membrane</keyword>
<dbReference type="STRING" id="1216006.VA7868_02922"/>
<organism evidence="2 3">
    <name type="scientific">Vibrio aerogenes CECT 7868</name>
    <dbReference type="NCBI Taxonomy" id="1216006"/>
    <lineage>
        <taxon>Bacteria</taxon>
        <taxon>Pseudomonadati</taxon>
        <taxon>Pseudomonadota</taxon>
        <taxon>Gammaproteobacteria</taxon>
        <taxon>Vibrionales</taxon>
        <taxon>Vibrionaceae</taxon>
        <taxon>Vibrio</taxon>
    </lineage>
</organism>
<dbReference type="AlphaFoldDB" id="A0A1M5ZM67"/>
<evidence type="ECO:0000313" key="3">
    <source>
        <dbReference type="Proteomes" id="UP000184608"/>
    </source>
</evidence>
<sequence>MADYQTLIVAGVSALFSGVGVGVTLRTDISWIKRILDQHNNRITQLEKESHG</sequence>
<proteinExistence type="predicted"/>